<reference evidence="2" key="1">
    <citation type="submission" date="2023-07" db="EMBL/GenBank/DDBJ databases">
        <title>Genomic Encyclopedia of Type Strains, Phase IV (KMG-IV): sequencing the most valuable type-strain genomes for metagenomic binning, comparative biology and taxonomic classification.</title>
        <authorList>
            <person name="Goeker M."/>
        </authorList>
    </citation>
    <scope>NUCLEOTIDE SEQUENCE</scope>
    <source>
        <strain evidence="2">DSM 24202</strain>
    </source>
</reference>
<feature type="transmembrane region" description="Helical" evidence="1">
    <location>
        <begin position="91"/>
        <end position="111"/>
    </location>
</feature>
<keyword evidence="1" id="KW-1133">Transmembrane helix</keyword>
<keyword evidence="1" id="KW-0812">Transmembrane</keyword>
<accession>A0AAE4ANV1</accession>
<evidence type="ECO:0000256" key="1">
    <source>
        <dbReference type="SAM" id="Phobius"/>
    </source>
</evidence>
<dbReference type="EMBL" id="JAUSVL010000001">
    <property type="protein sequence ID" value="MDQ0290649.1"/>
    <property type="molecule type" value="Genomic_DNA"/>
</dbReference>
<sequence length="216" mass="22684">MNKAGKYSKLLGCVSSFTLAGQESLYYNDEHLVLVKLVGFSESYTYFHYQDIQALLVQPTPLCRRLFAAGFVLILLTALLFQLPLADYVAFFLWPLLIAELCGLIGVLISAPRFRVYLQTAVQTTRLRSVIYQRHLRKLGAFLDTRCGGALTMASSTNAGATASENDANTNAAVAGAIDVPATGGIAADVATAAAAAPAPPVVTVAGPGGDVGGNG</sequence>
<dbReference type="RefSeq" id="WP_307262343.1">
    <property type="nucleotide sequence ID" value="NZ_JAUSVL010000001.1"/>
</dbReference>
<keyword evidence="1" id="KW-0472">Membrane</keyword>
<protein>
    <submittedName>
        <fullName evidence="2">Uncharacterized protein</fullName>
    </submittedName>
</protein>
<dbReference type="Proteomes" id="UP001238163">
    <property type="component" value="Unassembled WGS sequence"/>
</dbReference>
<keyword evidence="3" id="KW-1185">Reference proteome</keyword>
<gene>
    <name evidence="2" type="ORF">J3R75_002756</name>
</gene>
<evidence type="ECO:0000313" key="3">
    <source>
        <dbReference type="Proteomes" id="UP001238163"/>
    </source>
</evidence>
<dbReference type="AlphaFoldDB" id="A0AAE4ANV1"/>
<proteinExistence type="predicted"/>
<name>A0AAE4ANV1_9BACT</name>
<organism evidence="2 3">
    <name type="scientific">Oligosphaera ethanolica</name>
    <dbReference type="NCBI Taxonomy" id="760260"/>
    <lineage>
        <taxon>Bacteria</taxon>
        <taxon>Pseudomonadati</taxon>
        <taxon>Lentisphaerota</taxon>
        <taxon>Oligosphaeria</taxon>
        <taxon>Oligosphaerales</taxon>
        <taxon>Oligosphaeraceae</taxon>
        <taxon>Oligosphaera</taxon>
    </lineage>
</organism>
<evidence type="ECO:0000313" key="2">
    <source>
        <dbReference type="EMBL" id="MDQ0290649.1"/>
    </source>
</evidence>
<feature type="transmembrane region" description="Helical" evidence="1">
    <location>
        <begin position="66"/>
        <end position="85"/>
    </location>
</feature>
<comment type="caution">
    <text evidence="2">The sequence shown here is derived from an EMBL/GenBank/DDBJ whole genome shotgun (WGS) entry which is preliminary data.</text>
</comment>